<dbReference type="PRINTS" id="PR01217">
    <property type="entry name" value="PRICHEXTENSN"/>
</dbReference>
<feature type="compositionally biased region" description="Polar residues" evidence="15">
    <location>
        <begin position="258"/>
        <end position="272"/>
    </location>
</feature>
<evidence type="ECO:0000256" key="10">
    <source>
        <dbReference type="ARBA" id="ARBA00022989"/>
    </source>
</evidence>
<dbReference type="PANTHER" id="PTHR47982:SF32">
    <property type="entry name" value="NON-SPECIFIC SERINE_THREONINE PROTEIN KINASE"/>
    <property type="match status" value="1"/>
</dbReference>
<evidence type="ECO:0000256" key="8">
    <source>
        <dbReference type="ARBA" id="ARBA00022777"/>
    </source>
</evidence>
<keyword evidence="3" id="KW-1003">Cell membrane</keyword>
<comment type="catalytic activity">
    <reaction evidence="12">
        <text>L-threonyl-[protein] + ATP = O-phospho-L-threonyl-[protein] + ADP + H(+)</text>
        <dbReference type="Rhea" id="RHEA:46608"/>
        <dbReference type="Rhea" id="RHEA-COMP:11060"/>
        <dbReference type="Rhea" id="RHEA-COMP:11605"/>
        <dbReference type="ChEBI" id="CHEBI:15378"/>
        <dbReference type="ChEBI" id="CHEBI:30013"/>
        <dbReference type="ChEBI" id="CHEBI:30616"/>
        <dbReference type="ChEBI" id="CHEBI:61977"/>
        <dbReference type="ChEBI" id="CHEBI:456216"/>
        <dbReference type="EC" id="2.7.11.1"/>
    </reaction>
</comment>
<protein>
    <recommendedName>
        <fullName evidence="2">non-specific serine/threonine protein kinase</fullName>
        <ecNumber evidence="2">2.7.11.1</ecNumber>
    </recommendedName>
</protein>
<keyword evidence="4" id="KW-0723">Serine/threonine-protein kinase</keyword>
<evidence type="ECO:0000256" key="12">
    <source>
        <dbReference type="ARBA" id="ARBA00047899"/>
    </source>
</evidence>
<dbReference type="FunFam" id="1.10.510.10:FF:001424">
    <property type="entry name" value="Protein kinase superfamily protein"/>
    <property type="match status" value="1"/>
</dbReference>
<dbReference type="GO" id="GO:0005524">
    <property type="term" value="F:ATP binding"/>
    <property type="evidence" value="ECO:0007669"/>
    <property type="project" value="UniProtKB-UniRule"/>
</dbReference>
<evidence type="ECO:0000256" key="13">
    <source>
        <dbReference type="ARBA" id="ARBA00048679"/>
    </source>
</evidence>
<comment type="caution">
    <text evidence="18">The sequence shown here is derived from an EMBL/GenBank/DDBJ whole genome shotgun (WGS) entry which is preliminary data.</text>
</comment>
<keyword evidence="10 16" id="KW-1133">Transmembrane helix</keyword>
<evidence type="ECO:0000256" key="5">
    <source>
        <dbReference type="ARBA" id="ARBA00022679"/>
    </source>
</evidence>
<dbReference type="Gene3D" id="1.10.510.10">
    <property type="entry name" value="Transferase(Phosphotransferase) domain 1"/>
    <property type="match status" value="2"/>
</dbReference>
<dbReference type="STRING" id="43335.A0A4V6AA70"/>
<dbReference type="GO" id="GO:0005886">
    <property type="term" value="C:plasma membrane"/>
    <property type="evidence" value="ECO:0007669"/>
    <property type="project" value="UniProtKB-SubCell"/>
</dbReference>
<evidence type="ECO:0000256" key="4">
    <source>
        <dbReference type="ARBA" id="ARBA00022527"/>
    </source>
</evidence>
<accession>A0A4V6AA70</accession>
<reference evidence="18" key="1">
    <citation type="submission" date="2018-10" db="EMBL/GenBank/DDBJ databases">
        <title>Population genomic analysis revealed the cold adaptation of white poplar.</title>
        <authorList>
            <person name="Liu Y.-J."/>
        </authorList>
    </citation>
    <scope>NUCLEOTIDE SEQUENCE [LARGE SCALE GENOMIC DNA]</scope>
    <source>
        <strain evidence="18">PAL-ZL1</strain>
    </source>
</reference>
<feature type="compositionally biased region" description="Pro residues" evidence="15">
    <location>
        <begin position="48"/>
        <end position="139"/>
    </location>
</feature>
<dbReference type="InterPro" id="IPR001245">
    <property type="entry name" value="Ser-Thr/Tyr_kinase_cat_dom"/>
</dbReference>
<evidence type="ECO:0000256" key="16">
    <source>
        <dbReference type="SAM" id="Phobius"/>
    </source>
</evidence>
<dbReference type="InterPro" id="IPR017970">
    <property type="entry name" value="Homeobox_CS"/>
</dbReference>
<evidence type="ECO:0000256" key="11">
    <source>
        <dbReference type="ARBA" id="ARBA00023136"/>
    </source>
</evidence>
<dbReference type="PROSITE" id="PS00108">
    <property type="entry name" value="PROTEIN_KINASE_ST"/>
    <property type="match status" value="1"/>
</dbReference>
<dbReference type="PROSITE" id="PS00107">
    <property type="entry name" value="PROTEIN_KINASE_ATP"/>
    <property type="match status" value="1"/>
</dbReference>
<dbReference type="EMBL" id="RCHU01000323">
    <property type="protein sequence ID" value="TKS07536.1"/>
    <property type="molecule type" value="Genomic_DNA"/>
</dbReference>
<keyword evidence="8" id="KW-0418">Kinase</keyword>
<feature type="transmembrane region" description="Helical" evidence="16">
    <location>
        <begin position="280"/>
        <end position="304"/>
    </location>
</feature>
<dbReference type="InterPro" id="IPR008271">
    <property type="entry name" value="Ser/Thr_kinase_AS"/>
</dbReference>
<evidence type="ECO:0000256" key="15">
    <source>
        <dbReference type="SAM" id="MobiDB-lite"/>
    </source>
</evidence>
<feature type="binding site" evidence="14">
    <location>
        <position position="408"/>
    </location>
    <ligand>
        <name>ATP</name>
        <dbReference type="ChEBI" id="CHEBI:30616"/>
    </ligand>
</feature>
<dbReference type="AlphaFoldDB" id="A0A4V6AA70"/>
<dbReference type="FunFam" id="3.30.200.20:FF:000212">
    <property type="entry name" value="Proline-rich receptor-like protein kinase PERK8"/>
    <property type="match status" value="1"/>
</dbReference>
<dbReference type="Pfam" id="PF07714">
    <property type="entry name" value="PK_Tyr_Ser-Thr"/>
    <property type="match status" value="1"/>
</dbReference>
<evidence type="ECO:0000256" key="7">
    <source>
        <dbReference type="ARBA" id="ARBA00022741"/>
    </source>
</evidence>
<feature type="region of interest" description="Disordered" evidence="15">
    <location>
        <begin position="1"/>
        <end position="275"/>
    </location>
</feature>
<dbReference type="InterPro" id="IPR017441">
    <property type="entry name" value="Protein_kinase_ATP_BS"/>
</dbReference>
<feature type="compositionally biased region" description="Low complexity" evidence="15">
    <location>
        <begin position="224"/>
        <end position="240"/>
    </location>
</feature>
<evidence type="ECO:0000256" key="1">
    <source>
        <dbReference type="ARBA" id="ARBA00004162"/>
    </source>
</evidence>
<evidence type="ECO:0000256" key="2">
    <source>
        <dbReference type="ARBA" id="ARBA00012513"/>
    </source>
</evidence>
<dbReference type="GO" id="GO:0004674">
    <property type="term" value="F:protein serine/threonine kinase activity"/>
    <property type="evidence" value="ECO:0007669"/>
    <property type="project" value="UniProtKB-KW"/>
</dbReference>
<keyword evidence="7 14" id="KW-0547">Nucleotide-binding</keyword>
<dbReference type="InterPro" id="IPR047117">
    <property type="entry name" value="PERK1-13-like"/>
</dbReference>
<evidence type="ECO:0000259" key="17">
    <source>
        <dbReference type="PROSITE" id="PS50011"/>
    </source>
</evidence>
<gene>
    <name evidence="18" type="ORF">D5086_0000113010</name>
</gene>
<evidence type="ECO:0000256" key="9">
    <source>
        <dbReference type="ARBA" id="ARBA00022840"/>
    </source>
</evidence>
<dbReference type="PANTHER" id="PTHR47982">
    <property type="entry name" value="PROLINE-RICH RECEPTOR-LIKE PROTEIN KINASE PERK4"/>
    <property type="match status" value="1"/>
</dbReference>
<dbReference type="InterPro" id="IPR000719">
    <property type="entry name" value="Prot_kinase_dom"/>
</dbReference>
<organism evidence="18">
    <name type="scientific">Populus alba</name>
    <name type="common">White poplar</name>
    <dbReference type="NCBI Taxonomy" id="43335"/>
    <lineage>
        <taxon>Eukaryota</taxon>
        <taxon>Viridiplantae</taxon>
        <taxon>Streptophyta</taxon>
        <taxon>Embryophyta</taxon>
        <taxon>Tracheophyta</taxon>
        <taxon>Spermatophyta</taxon>
        <taxon>Magnoliopsida</taxon>
        <taxon>eudicotyledons</taxon>
        <taxon>Gunneridae</taxon>
        <taxon>Pentapetalae</taxon>
        <taxon>rosids</taxon>
        <taxon>fabids</taxon>
        <taxon>Malpighiales</taxon>
        <taxon>Salicaceae</taxon>
        <taxon>Saliceae</taxon>
        <taxon>Populus</taxon>
    </lineage>
</organism>
<evidence type="ECO:0000313" key="18">
    <source>
        <dbReference type="EMBL" id="TKS07536.1"/>
    </source>
</evidence>
<dbReference type="PROSITE" id="PS00027">
    <property type="entry name" value="HOMEOBOX_1"/>
    <property type="match status" value="1"/>
</dbReference>
<feature type="compositionally biased region" description="Pro residues" evidence="15">
    <location>
        <begin position="146"/>
        <end position="178"/>
    </location>
</feature>
<dbReference type="SMART" id="SM00220">
    <property type="entry name" value="S_TKc"/>
    <property type="match status" value="1"/>
</dbReference>
<sequence length="661" mass="69769">MASLTPSPDSPPSLTPISTLTPSPPSTPDSTTNSPPPSISQPDQTTDPPLPSTPSNPATPPPQSPPPAPPAASPPAPPPPSPIISSTPPPSAPPPSPPASPPPAPPALTPPSPPAAPPPASTIAPTPPPPISTPPPPRASPTTPVTSPPPPQAVSPSPPPPANDPIPPATNPPPPSTVKPPESSPALPTVPPPPPSSQSDSPPPTKNSPPPPISTFQSPPPSIPSTSSTPPAPPVNSSVTGSPTTPFPAIPTEKPTARATNGTDVSTNTSSTGPGGLNNAGAVTIGIVVGFAVLSLLVVAVWFAQKRKRRRRENVGYTIPSPFASSQNSDSLFLKPYPPAPLVGSPSGSDFIYSPSEAGVVNNSRSWFTYEELVQATNGFSTQNLLGEGGFGCVYKGVLVDGRDVAVKQLKIGGSQGEREFRAEVEIISRVHHRHLVSLVGYCISEHQRLLVYDYLPNDTLYYHLHGEGRPYMNWATRVRVAAGAARGIAYLHEDCHPRIIHRDIKSSNILLDENFEARVSDFGLAKIALELDSNTHARPLLTDAIENEDFEALADSGLEKNYVPSEMFRMIEAAAACVRHSAAKRPRMSQVVRALDLLDESSDLSNGMKPGQSEIFDSRQHSAQIRMFQRLAFGSQEYNSSEFFDRTQSSWRSRDHGDSV</sequence>
<dbReference type="EC" id="2.7.11.1" evidence="2"/>
<feature type="domain" description="Protein kinase" evidence="17">
    <location>
        <begin position="380"/>
        <end position="661"/>
    </location>
</feature>
<dbReference type="PROSITE" id="PS50011">
    <property type="entry name" value="PROTEIN_KINASE_DOM"/>
    <property type="match status" value="1"/>
</dbReference>
<feature type="compositionally biased region" description="Pro residues" evidence="15">
    <location>
        <begin position="188"/>
        <end position="223"/>
    </location>
</feature>
<evidence type="ECO:0000256" key="3">
    <source>
        <dbReference type="ARBA" id="ARBA00022475"/>
    </source>
</evidence>
<evidence type="ECO:0000256" key="14">
    <source>
        <dbReference type="PROSITE-ProRule" id="PRU10141"/>
    </source>
</evidence>
<comment type="catalytic activity">
    <reaction evidence="13">
        <text>L-seryl-[protein] + ATP = O-phospho-L-seryl-[protein] + ADP + H(+)</text>
        <dbReference type="Rhea" id="RHEA:17989"/>
        <dbReference type="Rhea" id="RHEA-COMP:9863"/>
        <dbReference type="Rhea" id="RHEA-COMP:11604"/>
        <dbReference type="ChEBI" id="CHEBI:15378"/>
        <dbReference type="ChEBI" id="CHEBI:29999"/>
        <dbReference type="ChEBI" id="CHEBI:30616"/>
        <dbReference type="ChEBI" id="CHEBI:83421"/>
        <dbReference type="ChEBI" id="CHEBI:456216"/>
        <dbReference type="EC" id="2.7.11.1"/>
    </reaction>
</comment>
<evidence type="ECO:0000256" key="6">
    <source>
        <dbReference type="ARBA" id="ARBA00022692"/>
    </source>
</evidence>
<dbReference type="SUPFAM" id="SSF56112">
    <property type="entry name" value="Protein kinase-like (PK-like)"/>
    <property type="match status" value="1"/>
</dbReference>
<keyword evidence="6 16" id="KW-0812">Transmembrane</keyword>
<dbReference type="Gene3D" id="3.30.200.20">
    <property type="entry name" value="Phosphorylase Kinase, domain 1"/>
    <property type="match status" value="1"/>
</dbReference>
<keyword evidence="11 16" id="KW-0472">Membrane</keyword>
<keyword evidence="9 14" id="KW-0067">ATP-binding</keyword>
<proteinExistence type="predicted"/>
<comment type="subcellular location">
    <subcellularLocation>
        <location evidence="1">Cell membrane</location>
        <topology evidence="1">Single-pass membrane protein</topology>
    </subcellularLocation>
</comment>
<name>A0A4V6AA70_POPAL</name>
<dbReference type="GO" id="GO:0000981">
    <property type="term" value="F:DNA-binding transcription factor activity, RNA polymerase II-specific"/>
    <property type="evidence" value="ECO:0007669"/>
    <property type="project" value="InterPro"/>
</dbReference>
<keyword evidence="5" id="KW-0808">Transferase</keyword>
<dbReference type="InterPro" id="IPR011009">
    <property type="entry name" value="Kinase-like_dom_sf"/>
</dbReference>